<dbReference type="STRING" id="1265820.PCORN_14259"/>
<evidence type="ECO:0000313" key="4">
    <source>
        <dbReference type="Proteomes" id="UP000019254"/>
    </source>
</evidence>
<dbReference type="AlphaFoldDB" id="W7BLC8"/>
<dbReference type="Pfam" id="PF03413">
    <property type="entry name" value="PepSY"/>
    <property type="match status" value="2"/>
</dbReference>
<reference evidence="3 4" key="1">
    <citation type="journal article" date="2014" name="Int. J. Syst. Evol. Microbiol.">
        <title>Listeria floridensis sp. nov., Listeria aquatica sp. nov., Listeria cornellensis sp. nov., Listeria riparia sp. nov. and Listeria grandensis sp. nov., from agricultural and natural environments.</title>
        <authorList>
            <person name="den Bakker H.C."/>
            <person name="Warchocki S."/>
            <person name="Wright E.M."/>
            <person name="Allred A.F."/>
            <person name="Ahlstrom C."/>
            <person name="Manuel C.S."/>
            <person name="Stasiewicz M.J."/>
            <person name="Burrell A."/>
            <person name="Roof S."/>
            <person name="Strawn L."/>
            <person name="Fortes E.D."/>
            <person name="Nightingale K.K."/>
            <person name="Kephart D."/>
            <person name="Wiedmann M."/>
        </authorList>
    </citation>
    <scope>NUCLEOTIDE SEQUENCE [LARGE SCALE GENOMIC DNA]</scope>
    <source>
        <strain evidence="4">FSL F6-969</strain>
    </source>
</reference>
<dbReference type="Proteomes" id="UP000019254">
    <property type="component" value="Unassembled WGS sequence"/>
</dbReference>
<feature type="domain" description="PepSY" evidence="2">
    <location>
        <begin position="76"/>
        <end position="131"/>
    </location>
</feature>
<feature type="compositionally biased region" description="Low complexity" evidence="1">
    <location>
        <begin position="42"/>
        <end position="69"/>
    </location>
</feature>
<proteinExistence type="predicted"/>
<comment type="caution">
    <text evidence="3">The sequence shown here is derived from an EMBL/GenBank/DDBJ whole genome shotgun (WGS) entry which is preliminary data.</text>
</comment>
<sequence>MLDYIYKLKKAGNKICGKKISVIAMTTVMVGTLAACGDDDTNNNSNNTQQTSDSGTNSNSNSNTSTTDLNNKKFSMSYTDAVEIFKNKHPEADVTSIELSQELGKYVYTIDGVDDSNEFEMKFNADNKAILQDNSEKLDAEDANGNERANEKLDLTGIKTPQEAMTAALKQQAGTVKEWTIERELNQTYFSVQIMNGNQEVEVKLDSKTLEVLSTEQDD</sequence>
<dbReference type="PATRIC" id="fig|1265820.5.peg.2816"/>
<keyword evidence="4" id="KW-1185">Reference proteome</keyword>
<dbReference type="EMBL" id="AODE01000029">
    <property type="protein sequence ID" value="EUJ26687.1"/>
    <property type="molecule type" value="Genomic_DNA"/>
</dbReference>
<dbReference type="Gene3D" id="3.10.450.40">
    <property type="match status" value="2"/>
</dbReference>
<feature type="region of interest" description="Disordered" evidence="1">
    <location>
        <begin position="36"/>
        <end position="71"/>
    </location>
</feature>
<dbReference type="InterPro" id="IPR025711">
    <property type="entry name" value="PepSY"/>
</dbReference>
<evidence type="ECO:0000256" key="1">
    <source>
        <dbReference type="SAM" id="MobiDB-lite"/>
    </source>
</evidence>
<accession>W7BLC8</accession>
<feature type="domain" description="PepSY" evidence="2">
    <location>
        <begin position="160"/>
        <end position="216"/>
    </location>
</feature>
<evidence type="ECO:0000313" key="3">
    <source>
        <dbReference type="EMBL" id="EUJ26687.1"/>
    </source>
</evidence>
<evidence type="ECO:0000259" key="2">
    <source>
        <dbReference type="Pfam" id="PF03413"/>
    </source>
</evidence>
<gene>
    <name evidence="3" type="ORF">PCORN_14259</name>
</gene>
<dbReference type="OrthoDB" id="2943484at2"/>
<organism evidence="3 4">
    <name type="scientific">Listeria cornellensis FSL F6-0969</name>
    <dbReference type="NCBI Taxonomy" id="1265820"/>
    <lineage>
        <taxon>Bacteria</taxon>
        <taxon>Bacillati</taxon>
        <taxon>Bacillota</taxon>
        <taxon>Bacilli</taxon>
        <taxon>Bacillales</taxon>
        <taxon>Listeriaceae</taxon>
        <taxon>Listeria</taxon>
    </lineage>
</organism>
<protein>
    <recommendedName>
        <fullName evidence="2">PepSY domain-containing protein</fullName>
    </recommendedName>
</protein>
<name>W7BLC8_9LIST</name>